<evidence type="ECO:0000313" key="2">
    <source>
        <dbReference type="EMBL" id="NGN93767.1"/>
    </source>
</evidence>
<keyword evidence="3" id="KW-1185">Reference proteome</keyword>
<evidence type="ECO:0000313" key="3">
    <source>
        <dbReference type="Proteomes" id="UP000483261"/>
    </source>
</evidence>
<dbReference type="InterPro" id="IPR050312">
    <property type="entry name" value="IolE/XylAMocC-like"/>
</dbReference>
<dbReference type="SUPFAM" id="SSF51658">
    <property type="entry name" value="Xylose isomerase-like"/>
    <property type="match status" value="1"/>
</dbReference>
<dbReference type="Proteomes" id="UP000483261">
    <property type="component" value="Unassembled WGS sequence"/>
</dbReference>
<protein>
    <submittedName>
        <fullName evidence="2">Sugar phosphate isomerase/epimerase</fullName>
    </submittedName>
</protein>
<dbReference type="RefSeq" id="WP_165111497.1">
    <property type="nucleotide sequence ID" value="NZ_JAALAA010000010.1"/>
</dbReference>
<dbReference type="GO" id="GO:0016853">
    <property type="term" value="F:isomerase activity"/>
    <property type="evidence" value="ECO:0007669"/>
    <property type="project" value="UniProtKB-KW"/>
</dbReference>
<dbReference type="Pfam" id="PF01261">
    <property type="entry name" value="AP_endonuc_2"/>
    <property type="match status" value="1"/>
</dbReference>
<proteinExistence type="predicted"/>
<dbReference type="PANTHER" id="PTHR12110">
    <property type="entry name" value="HYDROXYPYRUVATE ISOMERASE"/>
    <property type="match status" value="1"/>
</dbReference>
<dbReference type="InterPro" id="IPR013022">
    <property type="entry name" value="Xyl_isomerase-like_TIM-brl"/>
</dbReference>
<organism evidence="2 3">
    <name type="scientific">Nocardioides turkmenicus</name>
    <dbReference type="NCBI Taxonomy" id="2711220"/>
    <lineage>
        <taxon>Bacteria</taxon>
        <taxon>Bacillati</taxon>
        <taxon>Actinomycetota</taxon>
        <taxon>Actinomycetes</taxon>
        <taxon>Propionibacteriales</taxon>
        <taxon>Nocardioidaceae</taxon>
        <taxon>Nocardioides</taxon>
    </lineage>
</organism>
<dbReference type="EMBL" id="JAALAA010000010">
    <property type="protein sequence ID" value="NGN93767.1"/>
    <property type="molecule type" value="Genomic_DNA"/>
</dbReference>
<gene>
    <name evidence="2" type="ORF">G5C66_13560</name>
</gene>
<name>A0A6M1RBN6_9ACTN</name>
<accession>A0A6M1RBN6</accession>
<dbReference type="InterPro" id="IPR036237">
    <property type="entry name" value="Xyl_isomerase-like_sf"/>
</dbReference>
<reference evidence="2 3" key="1">
    <citation type="submission" date="2020-02" db="EMBL/GenBank/DDBJ databases">
        <title>Whole-genome analyses of novel actinobacteria.</title>
        <authorList>
            <person name="Sahin N."/>
        </authorList>
    </citation>
    <scope>NUCLEOTIDE SEQUENCE [LARGE SCALE GENOMIC DNA]</scope>
    <source>
        <strain evidence="2 3">KC13</strain>
    </source>
</reference>
<feature type="domain" description="Xylose isomerase-like TIM barrel" evidence="1">
    <location>
        <begin position="32"/>
        <end position="243"/>
    </location>
</feature>
<dbReference type="AlphaFoldDB" id="A0A6M1RBN6"/>
<comment type="caution">
    <text evidence="2">The sequence shown here is derived from an EMBL/GenBank/DDBJ whole genome shotgun (WGS) entry which is preliminary data.</text>
</comment>
<evidence type="ECO:0000259" key="1">
    <source>
        <dbReference type="Pfam" id="PF01261"/>
    </source>
</evidence>
<sequence>MTDETDTERNGWLRGFSTLGCLELSIDDLGRLARAHGVSGIELRTGLVPLPDAHVVKTTLAAYDVETFSIASSARLTDPESAEEQRRVLRSDLALAHDLGAAYVRVFPGGTSVETAATHLEAVADLLDADDSPIVALETHDHLPTGRAIAEVITTLGHPRLGAVWDVLHPWRHGEPIAASAEALLGLPGYVQVKDAVSLDDPTPCLLGTGAVPLHEFRTQLGAHAYAGWVSLEWERAWHPHVPPLDVVLESAHDW</sequence>
<dbReference type="Gene3D" id="3.20.20.150">
    <property type="entry name" value="Divalent-metal-dependent TIM barrel enzymes"/>
    <property type="match status" value="1"/>
</dbReference>
<keyword evidence="2" id="KW-0413">Isomerase</keyword>